<dbReference type="InterPro" id="IPR036866">
    <property type="entry name" value="RibonucZ/Hydroxyglut_hydro"/>
</dbReference>
<name>A0A942SXU7_9BACI</name>
<dbReference type="CDD" id="cd07721">
    <property type="entry name" value="yflN-like_MBL-fold"/>
    <property type="match status" value="1"/>
</dbReference>
<dbReference type="PANTHER" id="PTHR42951">
    <property type="entry name" value="METALLO-BETA-LACTAMASE DOMAIN-CONTAINING"/>
    <property type="match status" value="1"/>
</dbReference>
<accession>A0A942SXU7</accession>
<gene>
    <name evidence="2" type="ORF">KHB02_12655</name>
</gene>
<dbReference type="InterPro" id="IPR050855">
    <property type="entry name" value="NDM-1-like"/>
</dbReference>
<feature type="domain" description="Metallo-beta-lactamase" evidence="1">
    <location>
        <begin position="20"/>
        <end position="227"/>
    </location>
</feature>
<dbReference type="InterPro" id="IPR001279">
    <property type="entry name" value="Metallo-B-lactamas"/>
</dbReference>
<organism evidence="2">
    <name type="scientific">Neobacillus citreus</name>
    <dbReference type="NCBI Taxonomy" id="2833578"/>
    <lineage>
        <taxon>Bacteria</taxon>
        <taxon>Bacillati</taxon>
        <taxon>Bacillota</taxon>
        <taxon>Bacilli</taxon>
        <taxon>Bacillales</taxon>
        <taxon>Bacillaceae</taxon>
        <taxon>Neobacillus</taxon>
    </lineage>
</organism>
<dbReference type="EMBL" id="JAGYPE010000002">
    <property type="protein sequence ID" value="MBS4182239.1"/>
    <property type="molecule type" value="Genomic_DNA"/>
</dbReference>
<dbReference type="SMART" id="SM00849">
    <property type="entry name" value="Lactamase_B"/>
    <property type="match status" value="1"/>
</dbReference>
<dbReference type="SUPFAM" id="SSF56281">
    <property type="entry name" value="Metallo-hydrolase/oxidoreductase"/>
    <property type="match status" value="1"/>
</dbReference>
<dbReference type="AlphaFoldDB" id="A0A942SXU7"/>
<evidence type="ECO:0000313" key="2">
    <source>
        <dbReference type="EMBL" id="MBS4182239.1"/>
    </source>
</evidence>
<dbReference type="Pfam" id="PF00753">
    <property type="entry name" value="Lactamase_B"/>
    <property type="match status" value="1"/>
</dbReference>
<sequence>MRRMLFRDVAEGIHRLEIAHTNTYLVETGDRLLVVDAGLPAAWPHLLLAVRDLGYSPSRVEGLLLTHGHFDHVGTAARMRREWGTPVYVHPGDAPLAASPYSYRPESNRLGFVATHPGGLLPLGRMLLAGAATVPGVSDTLPLESRAEVPGSPWIIETPGHTDGHVALHFAGRDAVIVGDALVTFDPYTGGIGPRIVAPAATADVDTAVASLDLLVDTEVQHVLPGHGPAWSGGVRAAVAQARRAAGAA</sequence>
<evidence type="ECO:0000259" key="1">
    <source>
        <dbReference type="SMART" id="SM00849"/>
    </source>
</evidence>
<reference evidence="2" key="1">
    <citation type="submission" date="2021-05" db="EMBL/GenBank/DDBJ databases">
        <title>Novel Bacillus species.</title>
        <authorList>
            <person name="Liu G."/>
        </authorList>
    </citation>
    <scope>NUCLEOTIDE SEQUENCE</scope>
    <source>
        <strain evidence="2">FJAT-50051</strain>
    </source>
</reference>
<dbReference type="PANTHER" id="PTHR42951:SF17">
    <property type="entry name" value="METALLO-BETA-LACTAMASE DOMAIN-CONTAINING PROTEIN"/>
    <property type="match status" value="1"/>
</dbReference>
<protein>
    <submittedName>
        <fullName evidence="2">MBL fold metallo-hydrolase</fullName>
    </submittedName>
</protein>
<dbReference type="Gene3D" id="3.60.15.10">
    <property type="entry name" value="Ribonuclease Z/Hydroxyacylglutathione hydrolase-like"/>
    <property type="match status" value="1"/>
</dbReference>
<proteinExistence type="predicted"/>
<comment type="caution">
    <text evidence="2">The sequence shown here is derived from an EMBL/GenBank/DDBJ whole genome shotgun (WGS) entry which is preliminary data.</text>
</comment>